<comment type="caution">
    <text evidence="1">The sequence shown here is derived from an EMBL/GenBank/DDBJ whole genome shotgun (WGS) entry which is preliminary data.</text>
</comment>
<accession>A0A218XB26</accession>
<proteinExistence type="predicted"/>
<reference evidence="2" key="1">
    <citation type="journal article" date="2017" name="Plant J.">
        <title>The pomegranate (Punica granatum L.) genome and the genomics of punicalagin biosynthesis.</title>
        <authorList>
            <person name="Qin G."/>
            <person name="Xu C."/>
            <person name="Ming R."/>
            <person name="Tang H."/>
            <person name="Guyot R."/>
            <person name="Kramer E.M."/>
            <person name="Hu Y."/>
            <person name="Yi X."/>
            <person name="Qi Y."/>
            <person name="Xu X."/>
            <person name="Gao Z."/>
            <person name="Pan H."/>
            <person name="Jian J."/>
            <person name="Tian Y."/>
            <person name="Yue Z."/>
            <person name="Xu Y."/>
        </authorList>
    </citation>
    <scope>NUCLEOTIDE SEQUENCE [LARGE SCALE GENOMIC DNA]</scope>
    <source>
        <strain evidence="2">cv. Dabenzi</strain>
    </source>
</reference>
<evidence type="ECO:0000313" key="1">
    <source>
        <dbReference type="EMBL" id="OWM81906.1"/>
    </source>
</evidence>
<evidence type="ECO:0008006" key="3">
    <source>
        <dbReference type="Google" id="ProtNLM"/>
    </source>
</evidence>
<dbReference type="EMBL" id="MTKT01002214">
    <property type="protein sequence ID" value="OWM81906.1"/>
    <property type="molecule type" value="Genomic_DNA"/>
</dbReference>
<organism evidence="1 2">
    <name type="scientific">Punica granatum</name>
    <name type="common">Pomegranate</name>
    <dbReference type="NCBI Taxonomy" id="22663"/>
    <lineage>
        <taxon>Eukaryota</taxon>
        <taxon>Viridiplantae</taxon>
        <taxon>Streptophyta</taxon>
        <taxon>Embryophyta</taxon>
        <taxon>Tracheophyta</taxon>
        <taxon>Spermatophyta</taxon>
        <taxon>Magnoliopsida</taxon>
        <taxon>eudicotyledons</taxon>
        <taxon>Gunneridae</taxon>
        <taxon>Pentapetalae</taxon>
        <taxon>rosids</taxon>
        <taxon>malvids</taxon>
        <taxon>Myrtales</taxon>
        <taxon>Lythraceae</taxon>
        <taxon>Punica</taxon>
    </lineage>
</organism>
<gene>
    <name evidence="1" type="ORF">CDL15_Pgr007945</name>
</gene>
<evidence type="ECO:0000313" key="2">
    <source>
        <dbReference type="Proteomes" id="UP000197138"/>
    </source>
</evidence>
<name>A0A218XB26_PUNGR</name>
<dbReference type="Proteomes" id="UP000197138">
    <property type="component" value="Unassembled WGS sequence"/>
</dbReference>
<sequence length="142" mass="16327">METKSSILTRTRPLDSAVACVCNEKDRQTFVFFCMVPTSGYAVHVHFACAPLSFPETVKHLYHHHRLVLIKPKADRDDREDNPEPEFEGEYDSDEYYYCGVRAEKELRRNAGNPVYYCKECEFSAHVGCSIAKVRRAFVLGI</sequence>
<dbReference type="AlphaFoldDB" id="A0A218XB26"/>
<protein>
    <recommendedName>
        <fullName evidence="3">DC1 domain-containing protein</fullName>
    </recommendedName>
</protein>